<gene>
    <name evidence="2" type="ORF">GQ55_1G330400</name>
</gene>
<sequence>MPILSRSSIQHSRSILPPTGPPLPLSLSGVRRDLDRLRRDPRESACSFAVLRRNMGALRRAAPVPRARPSSKRPRGAAPADCGAMARESSTRRVGADQKPSAPSPRCTKVVRNGIVAEMEVTTVAGGVASPNGRPFVKWPQVVEPAAATCCTMAREKKSARRAGADEEFSAPSPKRATVTRNAVKTSVDPALGTLRERMAAELDALHALLRKAELLSSGKNDRSMGTA</sequence>
<dbReference type="STRING" id="1504633.A0A2T7FA32"/>
<keyword evidence="3" id="KW-1185">Reference proteome</keyword>
<protein>
    <submittedName>
        <fullName evidence="2">Uncharacterized protein</fullName>
    </submittedName>
</protein>
<dbReference type="AlphaFoldDB" id="A0A2T7FA32"/>
<dbReference type="Proteomes" id="UP000244336">
    <property type="component" value="Chromosome 1"/>
</dbReference>
<proteinExistence type="predicted"/>
<evidence type="ECO:0000256" key="1">
    <source>
        <dbReference type="SAM" id="MobiDB-lite"/>
    </source>
</evidence>
<reference evidence="2 3" key="1">
    <citation type="submission" date="2018-04" db="EMBL/GenBank/DDBJ databases">
        <title>WGS assembly of Panicum hallii var. hallii HAL2.</title>
        <authorList>
            <person name="Lovell J."/>
            <person name="Jenkins J."/>
            <person name="Lowry D."/>
            <person name="Mamidi S."/>
            <person name="Sreedasyam A."/>
            <person name="Weng X."/>
            <person name="Barry K."/>
            <person name="Bonette J."/>
            <person name="Campitelli B."/>
            <person name="Daum C."/>
            <person name="Gordon S."/>
            <person name="Gould B."/>
            <person name="Lipzen A."/>
            <person name="MacQueen A."/>
            <person name="Palacio-Mejia J."/>
            <person name="Plott C."/>
            <person name="Shakirov E."/>
            <person name="Shu S."/>
            <person name="Yoshinaga Y."/>
            <person name="Zane M."/>
            <person name="Rokhsar D."/>
            <person name="Grimwood J."/>
            <person name="Schmutz J."/>
            <person name="Juenger T."/>
        </authorList>
    </citation>
    <scope>NUCLEOTIDE SEQUENCE [LARGE SCALE GENOMIC DNA]</scope>
    <source>
        <strain evidence="3">cv. HAL2</strain>
    </source>
</reference>
<feature type="compositionally biased region" description="Polar residues" evidence="1">
    <location>
        <begin position="1"/>
        <end position="13"/>
    </location>
</feature>
<dbReference type="Gramene" id="PUZ76939">
    <property type="protein sequence ID" value="PUZ76939"/>
    <property type="gene ID" value="GQ55_1G330400"/>
</dbReference>
<evidence type="ECO:0000313" key="3">
    <source>
        <dbReference type="Proteomes" id="UP000244336"/>
    </source>
</evidence>
<evidence type="ECO:0000313" key="2">
    <source>
        <dbReference type="EMBL" id="PUZ76939.1"/>
    </source>
</evidence>
<accession>A0A2T7FA32</accession>
<dbReference type="OrthoDB" id="690652at2759"/>
<dbReference type="EMBL" id="CM009749">
    <property type="protein sequence ID" value="PUZ76939.1"/>
    <property type="molecule type" value="Genomic_DNA"/>
</dbReference>
<feature type="region of interest" description="Disordered" evidence="1">
    <location>
        <begin position="60"/>
        <end position="107"/>
    </location>
</feature>
<feature type="region of interest" description="Disordered" evidence="1">
    <location>
        <begin position="1"/>
        <end position="28"/>
    </location>
</feature>
<name>A0A2T7FA32_9POAL</name>
<organism evidence="2 3">
    <name type="scientific">Panicum hallii var. hallii</name>
    <dbReference type="NCBI Taxonomy" id="1504633"/>
    <lineage>
        <taxon>Eukaryota</taxon>
        <taxon>Viridiplantae</taxon>
        <taxon>Streptophyta</taxon>
        <taxon>Embryophyta</taxon>
        <taxon>Tracheophyta</taxon>
        <taxon>Spermatophyta</taxon>
        <taxon>Magnoliopsida</taxon>
        <taxon>Liliopsida</taxon>
        <taxon>Poales</taxon>
        <taxon>Poaceae</taxon>
        <taxon>PACMAD clade</taxon>
        <taxon>Panicoideae</taxon>
        <taxon>Panicodae</taxon>
        <taxon>Paniceae</taxon>
        <taxon>Panicinae</taxon>
        <taxon>Panicum</taxon>
        <taxon>Panicum sect. Panicum</taxon>
    </lineage>
</organism>